<dbReference type="EMBL" id="JAHRHJ020000003">
    <property type="protein sequence ID" value="KAH9320939.1"/>
    <property type="molecule type" value="Genomic_DNA"/>
</dbReference>
<dbReference type="SUPFAM" id="SSF52540">
    <property type="entry name" value="P-loop containing nucleoside triphosphate hydrolases"/>
    <property type="match status" value="1"/>
</dbReference>
<dbReference type="GO" id="GO:0005525">
    <property type="term" value="F:GTP binding"/>
    <property type="evidence" value="ECO:0007669"/>
    <property type="project" value="UniProtKB-KW"/>
</dbReference>
<dbReference type="Pfam" id="PF01031">
    <property type="entry name" value="Dynamin_M"/>
    <property type="match status" value="1"/>
</dbReference>
<feature type="domain" description="Dynamin-type G" evidence="4">
    <location>
        <begin position="63"/>
        <end position="325"/>
    </location>
</feature>
<keyword evidence="6" id="KW-1185">Reference proteome</keyword>
<dbReference type="Pfam" id="PF00350">
    <property type="entry name" value="Dynamin_N"/>
    <property type="match status" value="1"/>
</dbReference>
<dbReference type="Pfam" id="PF02212">
    <property type="entry name" value="GED"/>
    <property type="match status" value="1"/>
</dbReference>
<reference evidence="5 6" key="1">
    <citation type="journal article" date="2021" name="Nat. Plants">
        <title>The Taxus genome provides insights into paclitaxel biosynthesis.</title>
        <authorList>
            <person name="Xiong X."/>
            <person name="Gou J."/>
            <person name="Liao Q."/>
            <person name="Li Y."/>
            <person name="Zhou Q."/>
            <person name="Bi G."/>
            <person name="Li C."/>
            <person name="Du R."/>
            <person name="Wang X."/>
            <person name="Sun T."/>
            <person name="Guo L."/>
            <person name="Liang H."/>
            <person name="Lu P."/>
            <person name="Wu Y."/>
            <person name="Zhang Z."/>
            <person name="Ro D.K."/>
            <person name="Shang Y."/>
            <person name="Huang S."/>
            <person name="Yan J."/>
        </authorList>
    </citation>
    <scope>NUCLEOTIDE SEQUENCE [LARGE SCALE GENOMIC DNA]</scope>
    <source>
        <strain evidence="5">Ta-2019</strain>
    </source>
</reference>
<name>A0AA38GG66_TAXCH</name>
<dbReference type="OMA" id="EFHKWSA"/>
<dbReference type="PRINTS" id="PR00195">
    <property type="entry name" value="DYNAMIN"/>
</dbReference>
<keyword evidence="2" id="KW-0342">GTP-binding</keyword>
<dbReference type="GO" id="GO:0005737">
    <property type="term" value="C:cytoplasm"/>
    <property type="evidence" value="ECO:0007669"/>
    <property type="project" value="TreeGrafter"/>
</dbReference>
<evidence type="ECO:0000256" key="1">
    <source>
        <dbReference type="ARBA" id="ARBA00022741"/>
    </source>
</evidence>
<dbReference type="GO" id="GO:0008017">
    <property type="term" value="F:microtubule binding"/>
    <property type="evidence" value="ECO:0007669"/>
    <property type="project" value="TreeGrafter"/>
</dbReference>
<dbReference type="Gene3D" id="1.20.120.1240">
    <property type="entry name" value="Dynamin, middle domain"/>
    <property type="match status" value="1"/>
</dbReference>
<feature type="domain" description="GED" evidence="3">
    <location>
        <begin position="598"/>
        <end position="691"/>
    </location>
</feature>
<keyword evidence="1" id="KW-0547">Nucleotide-binding</keyword>
<dbReference type="Proteomes" id="UP000824469">
    <property type="component" value="Unassembled WGS sequence"/>
</dbReference>
<evidence type="ECO:0000313" key="5">
    <source>
        <dbReference type="EMBL" id="KAH9320939.1"/>
    </source>
</evidence>
<evidence type="ECO:0000256" key="2">
    <source>
        <dbReference type="ARBA" id="ARBA00023134"/>
    </source>
</evidence>
<proteinExistence type="predicted"/>
<dbReference type="InterPro" id="IPR003130">
    <property type="entry name" value="GED"/>
</dbReference>
<dbReference type="GO" id="GO:0016020">
    <property type="term" value="C:membrane"/>
    <property type="evidence" value="ECO:0007669"/>
    <property type="project" value="TreeGrafter"/>
</dbReference>
<accession>A0AA38GG66</accession>
<dbReference type="PANTHER" id="PTHR11566:SF173">
    <property type="entry name" value="DYNAMIN-RELATED PROTEIN 4C"/>
    <property type="match status" value="1"/>
</dbReference>
<organism evidence="5 6">
    <name type="scientific">Taxus chinensis</name>
    <name type="common">Chinese yew</name>
    <name type="synonym">Taxus wallichiana var. chinensis</name>
    <dbReference type="NCBI Taxonomy" id="29808"/>
    <lineage>
        <taxon>Eukaryota</taxon>
        <taxon>Viridiplantae</taxon>
        <taxon>Streptophyta</taxon>
        <taxon>Embryophyta</taxon>
        <taxon>Tracheophyta</taxon>
        <taxon>Spermatophyta</taxon>
        <taxon>Pinopsida</taxon>
        <taxon>Pinidae</taxon>
        <taxon>Conifers II</taxon>
        <taxon>Cupressales</taxon>
        <taxon>Taxaceae</taxon>
        <taxon>Taxus</taxon>
    </lineage>
</organism>
<comment type="caution">
    <text evidence="5">The sequence shown here is derived from an EMBL/GenBank/DDBJ whole genome shotgun (WGS) entry which is preliminary data.</text>
</comment>
<dbReference type="PANTHER" id="PTHR11566">
    <property type="entry name" value="DYNAMIN"/>
    <property type="match status" value="1"/>
</dbReference>
<dbReference type="FunFam" id="3.40.50.300:FF:001237">
    <property type="entry name" value="Dynamin-related protein 4C"/>
    <property type="match status" value="1"/>
</dbReference>
<evidence type="ECO:0000313" key="6">
    <source>
        <dbReference type="Proteomes" id="UP000824469"/>
    </source>
</evidence>
<dbReference type="GO" id="GO:0003924">
    <property type="term" value="F:GTPase activity"/>
    <property type="evidence" value="ECO:0007669"/>
    <property type="project" value="InterPro"/>
</dbReference>
<dbReference type="InterPro" id="IPR020850">
    <property type="entry name" value="GED_dom"/>
</dbReference>
<dbReference type="InterPro" id="IPR000375">
    <property type="entry name" value="Dynamin_stalk"/>
</dbReference>
<evidence type="ECO:0008006" key="7">
    <source>
        <dbReference type="Google" id="ProtNLM"/>
    </source>
</evidence>
<protein>
    <recommendedName>
        <fullName evidence="7">Dynamin-related protein 4C-like</fullName>
    </recommendedName>
</protein>
<dbReference type="InterPro" id="IPR001401">
    <property type="entry name" value="Dynamin_GTPase"/>
</dbReference>
<dbReference type="InterPro" id="IPR027417">
    <property type="entry name" value="P-loop_NTPase"/>
</dbReference>
<dbReference type="GO" id="GO:0005874">
    <property type="term" value="C:microtubule"/>
    <property type="evidence" value="ECO:0007669"/>
    <property type="project" value="TreeGrafter"/>
</dbReference>
<dbReference type="InterPro" id="IPR045063">
    <property type="entry name" value="Dynamin_N"/>
</dbReference>
<dbReference type="SMART" id="SM00053">
    <property type="entry name" value="DYNc"/>
    <property type="match status" value="1"/>
</dbReference>
<dbReference type="CDD" id="cd08771">
    <property type="entry name" value="DLP_1"/>
    <property type="match status" value="1"/>
</dbReference>
<dbReference type="InterPro" id="IPR030381">
    <property type="entry name" value="G_DYNAMIN_dom"/>
</dbReference>
<evidence type="ECO:0000259" key="4">
    <source>
        <dbReference type="PROSITE" id="PS51718"/>
    </source>
</evidence>
<evidence type="ECO:0000259" key="3">
    <source>
        <dbReference type="PROSITE" id="PS51388"/>
    </source>
</evidence>
<dbReference type="AlphaFoldDB" id="A0AA38GG66"/>
<dbReference type="PROSITE" id="PS51718">
    <property type="entry name" value="G_DYNAMIN_2"/>
    <property type="match status" value="1"/>
</dbReference>
<gene>
    <name evidence="5" type="ORF">KI387_015578</name>
</gene>
<dbReference type="Gene3D" id="3.40.50.300">
    <property type="entry name" value="P-loop containing nucleotide triphosphate hydrolases"/>
    <property type="match status" value="1"/>
</dbReference>
<dbReference type="PROSITE" id="PS51388">
    <property type="entry name" value="GED"/>
    <property type="match status" value="1"/>
</dbReference>
<dbReference type="InterPro" id="IPR022812">
    <property type="entry name" value="Dynamin"/>
</dbReference>
<sequence>MGSSCLSERLKMSMLMTNSFDDEAEEVKAEDQGSSLAISYQQQIRPLLDAVDKLRNLDIMKEGIQLPSIVVVGDQSSGKSSVLESLAGIKLPRGQGICTRVPLVMRLQSCAEESEEEISIEFNGVEKFIQESDITSSIDTATQEIAGNGKGISHTPITLHVTKVGAPDLTMVDLPGITRVPVGGQPGDIFEQICEIIKEYITPKESIILNVLAANVDFPTCESIRMSQKVDELGERTLAVVTKSDRAPDGLKEKVTTDAVNIGLGYVCVRNGIGDESNAEAREKEKNLFDFHPLLKDLDKSMVGIPTLAKKLMQIQATTISATLPQIVNKIESMLGKRQAEMRNLPQHLCNPGEADVAFVKLVHELKESLKKIVILGEFQQFPDDPKMHCTARLREKFDMFYRDLSQRGSFSVGDKFLSKESRMLEEAKGVGLPNFLPRSVFLELLQKMVEEISEKSLSLAATVWDYLENVISRVIEHYCHCYPLLESRVRRAVQGLVVEKKEECINHVKQMIEMEKGIDFTLSPAYMETYGTLIRSKGQFMDRLGRLVQQHTRLASKGSYNPSSDFDVVNKTVVVEDFGEMEVGDLMELPAERVQEAYEMQMSLAAYWKVVTLRMGDGIPLHLQFVCRNLVGNELETQILKHVGGPNFGAMDKILEESPVVAGKRKSLINSLQLLKDSKTAVANIMDRIAEAA</sequence>